<evidence type="ECO:0000256" key="1">
    <source>
        <dbReference type="ARBA" id="ARBA00004370"/>
    </source>
</evidence>
<dbReference type="Pfam" id="PF01127">
    <property type="entry name" value="Sdh_cyt"/>
    <property type="match status" value="1"/>
</dbReference>
<comment type="subcellular location">
    <subcellularLocation>
        <location evidence="1">Membrane</location>
    </subcellularLocation>
</comment>
<dbReference type="InterPro" id="IPR000701">
    <property type="entry name" value="SuccDH_FuR_B_TM-su"/>
</dbReference>
<evidence type="ECO:0000256" key="7">
    <source>
        <dbReference type="ARBA" id="ARBA00023136"/>
    </source>
</evidence>
<protein>
    <recommendedName>
        <fullName evidence="11">Succinate dehydrogenase</fullName>
    </recommendedName>
</protein>
<name>A0A0P6YEQ4_9CHLR</name>
<proteinExistence type="predicted"/>
<dbReference type="InterPro" id="IPR034804">
    <property type="entry name" value="SQR/QFR_C/D"/>
</dbReference>
<gene>
    <name evidence="9" type="ORF">ADN01_08150</name>
</gene>
<evidence type="ECO:0000313" key="9">
    <source>
        <dbReference type="EMBL" id="KPL83467.1"/>
    </source>
</evidence>
<dbReference type="OrthoDB" id="164026at2"/>
<dbReference type="Gene3D" id="1.20.1300.10">
    <property type="entry name" value="Fumarate reductase/succinate dehydrogenase, transmembrane subunit"/>
    <property type="match status" value="1"/>
</dbReference>
<keyword evidence="3 8" id="KW-0812">Transmembrane</keyword>
<evidence type="ECO:0000256" key="6">
    <source>
        <dbReference type="ARBA" id="ARBA00023004"/>
    </source>
</evidence>
<evidence type="ECO:0000256" key="3">
    <source>
        <dbReference type="ARBA" id="ARBA00022692"/>
    </source>
</evidence>
<keyword evidence="6" id="KW-0408">Iron</keyword>
<dbReference type="GO" id="GO:0016020">
    <property type="term" value="C:membrane"/>
    <property type="evidence" value="ECO:0007669"/>
    <property type="project" value="UniProtKB-SubCell"/>
</dbReference>
<accession>A0A0P6YEQ4</accession>
<keyword evidence="10" id="KW-1185">Reference proteome</keyword>
<keyword evidence="4" id="KW-0479">Metal-binding</keyword>
<dbReference type="AlphaFoldDB" id="A0A0P6YEQ4"/>
<evidence type="ECO:0000256" key="4">
    <source>
        <dbReference type="ARBA" id="ARBA00022723"/>
    </source>
</evidence>
<evidence type="ECO:0000313" key="10">
    <source>
        <dbReference type="Proteomes" id="UP000050501"/>
    </source>
</evidence>
<evidence type="ECO:0000256" key="8">
    <source>
        <dbReference type="SAM" id="Phobius"/>
    </source>
</evidence>
<feature type="transmembrane region" description="Helical" evidence="8">
    <location>
        <begin position="59"/>
        <end position="78"/>
    </location>
</feature>
<dbReference type="STRING" id="229921.ADN01_08150"/>
<dbReference type="EMBL" id="LGCM01000031">
    <property type="protein sequence ID" value="KPL83467.1"/>
    <property type="molecule type" value="Genomic_DNA"/>
</dbReference>
<dbReference type="RefSeq" id="WP_062418624.1">
    <property type="nucleotide sequence ID" value="NZ_DF967974.1"/>
</dbReference>
<feature type="transmembrane region" description="Helical" evidence="8">
    <location>
        <begin position="99"/>
        <end position="120"/>
    </location>
</feature>
<organism evidence="9 10">
    <name type="scientific">Levilinea saccharolytica</name>
    <dbReference type="NCBI Taxonomy" id="229921"/>
    <lineage>
        <taxon>Bacteria</taxon>
        <taxon>Bacillati</taxon>
        <taxon>Chloroflexota</taxon>
        <taxon>Anaerolineae</taxon>
        <taxon>Anaerolineales</taxon>
        <taxon>Anaerolineaceae</taxon>
        <taxon>Levilinea</taxon>
    </lineage>
</organism>
<sequence>MQTSPQRANVEGAGIWMIKVFAGLFILVLLGVHFVVNHLVAPGGLLTYADVVRYYDNPWIGIMEVAFLIVVIAHAFIGMRSIILDLNPSPNALRWVNRILIVAGSFAVIYGTWLVVVISARSVP</sequence>
<evidence type="ECO:0000256" key="5">
    <source>
        <dbReference type="ARBA" id="ARBA00022989"/>
    </source>
</evidence>
<keyword evidence="2" id="KW-0349">Heme</keyword>
<dbReference type="SUPFAM" id="SSF81343">
    <property type="entry name" value="Fumarate reductase respiratory complex transmembrane subunits"/>
    <property type="match status" value="1"/>
</dbReference>
<evidence type="ECO:0008006" key="11">
    <source>
        <dbReference type="Google" id="ProtNLM"/>
    </source>
</evidence>
<dbReference type="Proteomes" id="UP000050501">
    <property type="component" value="Unassembled WGS sequence"/>
</dbReference>
<evidence type="ECO:0000256" key="2">
    <source>
        <dbReference type="ARBA" id="ARBA00022617"/>
    </source>
</evidence>
<reference evidence="9 10" key="1">
    <citation type="submission" date="2015-07" db="EMBL/GenBank/DDBJ databases">
        <title>Genome sequence of Levilinea saccharolytica DSM 16555.</title>
        <authorList>
            <person name="Hemp J."/>
            <person name="Ward L.M."/>
            <person name="Pace L.A."/>
            <person name="Fischer W.W."/>
        </authorList>
    </citation>
    <scope>NUCLEOTIDE SEQUENCE [LARGE SCALE GENOMIC DNA]</scope>
    <source>
        <strain evidence="9 10">KIBI-1</strain>
    </source>
</reference>
<feature type="transmembrane region" description="Helical" evidence="8">
    <location>
        <begin position="20"/>
        <end position="39"/>
    </location>
</feature>
<comment type="caution">
    <text evidence="9">The sequence shown here is derived from an EMBL/GenBank/DDBJ whole genome shotgun (WGS) entry which is preliminary data.</text>
</comment>
<keyword evidence="7 8" id="KW-0472">Membrane</keyword>
<keyword evidence="5 8" id="KW-1133">Transmembrane helix</keyword>
<dbReference type="GO" id="GO:0046872">
    <property type="term" value="F:metal ion binding"/>
    <property type="evidence" value="ECO:0007669"/>
    <property type="project" value="UniProtKB-KW"/>
</dbReference>